<protein>
    <submittedName>
        <fullName evidence="2">DUF397 domain-containing protein</fullName>
    </submittedName>
</protein>
<feature type="domain" description="DUF397" evidence="1">
    <location>
        <begin position="5"/>
        <end position="57"/>
    </location>
</feature>
<evidence type="ECO:0000259" key="1">
    <source>
        <dbReference type="Pfam" id="PF04149"/>
    </source>
</evidence>
<accession>A0ABX8BYH6</accession>
<dbReference type="InterPro" id="IPR007278">
    <property type="entry name" value="DUF397"/>
</dbReference>
<dbReference type="GeneID" id="91484255"/>
<evidence type="ECO:0000313" key="2">
    <source>
        <dbReference type="EMBL" id="QUX27146.1"/>
    </source>
</evidence>
<name>A0ABX8BYH6_9ACTN</name>
<gene>
    <name evidence="2" type="ORF">KGD83_17585</name>
</gene>
<dbReference type="Proteomes" id="UP000678016">
    <property type="component" value="Chromosome"/>
</dbReference>
<organism evidence="2 3">
    <name type="scientific">Nocardiopsis akebiae</name>
    <dbReference type="NCBI Taxonomy" id="2831968"/>
    <lineage>
        <taxon>Bacteria</taxon>
        <taxon>Bacillati</taxon>
        <taxon>Actinomycetota</taxon>
        <taxon>Actinomycetes</taxon>
        <taxon>Streptosporangiales</taxon>
        <taxon>Nocardiopsidaceae</taxon>
        <taxon>Nocardiopsis</taxon>
    </lineage>
</organism>
<dbReference type="RefSeq" id="WP_013152689.1">
    <property type="nucleotide sequence ID" value="NZ_CP074132.1"/>
</dbReference>
<reference evidence="3" key="1">
    <citation type="submission" date="2021-05" db="EMBL/GenBank/DDBJ databases">
        <title>Direct Submission.</title>
        <authorList>
            <person name="Li K."/>
            <person name="Gao J."/>
        </authorList>
    </citation>
    <scope>NUCLEOTIDE SEQUENCE [LARGE SCALE GENOMIC DNA]</scope>
    <source>
        <strain evidence="3">HDS12</strain>
    </source>
</reference>
<dbReference type="EMBL" id="CP074132">
    <property type="protein sequence ID" value="QUX27146.1"/>
    <property type="molecule type" value="Genomic_DNA"/>
</dbReference>
<proteinExistence type="predicted"/>
<sequence>MMTEDWSKSSYSNGTGGDCVEARRDQAAVLVRDTQNRSLGHLATPTVEWTALVSAVRAQ</sequence>
<evidence type="ECO:0000313" key="3">
    <source>
        <dbReference type="Proteomes" id="UP000678016"/>
    </source>
</evidence>
<dbReference type="Pfam" id="PF04149">
    <property type="entry name" value="DUF397"/>
    <property type="match status" value="1"/>
</dbReference>
<keyword evidence="3" id="KW-1185">Reference proteome</keyword>